<evidence type="ECO:0000313" key="3">
    <source>
        <dbReference type="Proteomes" id="UP001189429"/>
    </source>
</evidence>
<name>A0ABN9XWJ1_9DINO</name>
<keyword evidence="1" id="KW-0732">Signal</keyword>
<keyword evidence="3" id="KW-1185">Reference proteome</keyword>
<sequence length="148" mass="16250">MACIASLIILLVVFSCTCSLVHFCTASLFDASLLQSLQLRCLGSLCPGLFPWELESANADIADQVDGSPPAPVDTLRQLELTKISEFCRIKDASSGMHQKDEKEDTAAQQQKELDRQAKRLAALFSDETRWRINAAGCVWNCGETVNV</sequence>
<dbReference type="EMBL" id="CAUYUJ010021158">
    <property type="protein sequence ID" value="CAK0903033.1"/>
    <property type="molecule type" value="Genomic_DNA"/>
</dbReference>
<evidence type="ECO:0000256" key="1">
    <source>
        <dbReference type="SAM" id="SignalP"/>
    </source>
</evidence>
<proteinExistence type="predicted"/>
<organism evidence="2 3">
    <name type="scientific">Prorocentrum cordatum</name>
    <dbReference type="NCBI Taxonomy" id="2364126"/>
    <lineage>
        <taxon>Eukaryota</taxon>
        <taxon>Sar</taxon>
        <taxon>Alveolata</taxon>
        <taxon>Dinophyceae</taxon>
        <taxon>Prorocentrales</taxon>
        <taxon>Prorocentraceae</taxon>
        <taxon>Prorocentrum</taxon>
    </lineage>
</organism>
<evidence type="ECO:0000313" key="2">
    <source>
        <dbReference type="EMBL" id="CAK0903033.1"/>
    </source>
</evidence>
<feature type="signal peptide" evidence="1">
    <location>
        <begin position="1"/>
        <end position="26"/>
    </location>
</feature>
<comment type="caution">
    <text evidence="2">The sequence shown here is derived from an EMBL/GenBank/DDBJ whole genome shotgun (WGS) entry which is preliminary data.</text>
</comment>
<gene>
    <name evidence="2" type="ORF">PCOR1329_LOCUS79456</name>
</gene>
<reference evidence="2" key="1">
    <citation type="submission" date="2023-10" db="EMBL/GenBank/DDBJ databases">
        <authorList>
            <person name="Chen Y."/>
            <person name="Shah S."/>
            <person name="Dougan E. K."/>
            <person name="Thang M."/>
            <person name="Chan C."/>
        </authorList>
    </citation>
    <scope>NUCLEOTIDE SEQUENCE [LARGE SCALE GENOMIC DNA]</scope>
</reference>
<protein>
    <submittedName>
        <fullName evidence="2">Uncharacterized protein</fullName>
    </submittedName>
</protein>
<accession>A0ABN9XWJ1</accession>
<dbReference type="Proteomes" id="UP001189429">
    <property type="component" value="Unassembled WGS sequence"/>
</dbReference>
<feature type="chain" id="PRO_5046727574" evidence="1">
    <location>
        <begin position="27"/>
        <end position="148"/>
    </location>
</feature>